<keyword evidence="1" id="KW-0732">Signal</keyword>
<dbReference type="InterPro" id="IPR045829">
    <property type="entry name" value="PKD_6"/>
</dbReference>
<keyword evidence="4" id="KW-1185">Reference proteome</keyword>
<reference evidence="3 4" key="1">
    <citation type="submission" date="2020-01" db="EMBL/GenBank/DDBJ databases">
        <title>Leptobacterium flavescens.</title>
        <authorList>
            <person name="Wang G."/>
        </authorList>
    </citation>
    <scope>NUCLEOTIDE SEQUENCE [LARGE SCALE GENOMIC DNA]</scope>
    <source>
        <strain evidence="3 4">KCTC 22160</strain>
    </source>
</reference>
<dbReference type="InterPro" id="IPR035986">
    <property type="entry name" value="PKD_dom_sf"/>
</dbReference>
<evidence type="ECO:0000313" key="4">
    <source>
        <dbReference type="Proteomes" id="UP000468581"/>
    </source>
</evidence>
<dbReference type="SMART" id="SM00409">
    <property type="entry name" value="IG"/>
    <property type="match status" value="2"/>
</dbReference>
<dbReference type="AlphaFoldDB" id="A0A6P0UFM2"/>
<dbReference type="Pfam" id="PF19408">
    <property type="entry name" value="PKD_6"/>
    <property type="match status" value="1"/>
</dbReference>
<evidence type="ECO:0000259" key="2">
    <source>
        <dbReference type="SMART" id="SM00409"/>
    </source>
</evidence>
<gene>
    <name evidence="3" type="ORF">GWK08_01150</name>
</gene>
<proteinExistence type="predicted"/>
<evidence type="ECO:0000313" key="3">
    <source>
        <dbReference type="EMBL" id="NER12035.1"/>
    </source>
</evidence>
<dbReference type="Gene3D" id="2.60.40.10">
    <property type="entry name" value="Immunoglobulins"/>
    <property type="match status" value="3"/>
</dbReference>
<comment type="caution">
    <text evidence="3">The sequence shown here is derived from an EMBL/GenBank/DDBJ whole genome shotgun (WGS) entry which is preliminary data.</text>
</comment>
<dbReference type="Proteomes" id="UP000468581">
    <property type="component" value="Unassembled WGS sequence"/>
</dbReference>
<dbReference type="InterPro" id="IPR003599">
    <property type="entry name" value="Ig_sub"/>
</dbReference>
<feature type="chain" id="PRO_5026850906" evidence="1">
    <location>
        <begin position="20"/>
        <end position="1164"/>
    </location>
</feature>
<dbReference type="NCBIfam" id="TIGR04131">
    <property type="entry name" value="Bac_Flav_CTERM"/>
    <property type="match status" value="1"/>
</dbReference>
<feature type="domain" description="Immunoglobulin" evidence="2">
    <location>
        <begin position="915"/>
        <end position="991"/>
    </location>
</feature>
<protein>
    <submittedName>
        <fullName evidence="3">T9SS type B sorting domain-containing protein</fullName>
    </submittedName>
</protein>
<dbReference type="InterPro" id="IPR026341">
    <property type="entry name" value="T9SS_type_B"/>
</dbReference>
<dbReference type="PROSITE" id="PS51257">
    <property type="entry name" value="PROKAR_LIPOPROTEIN"/>
    <property type="match status" value="1"/>
</dbReference>
<sequence>MKRIALTITLLAISCFIYAQQTPPTTCQSPSRAIYENEVYFKKNRALLERALQGRPGINTRAYTQSIHNVIAKWDGGSFYRFEIGTSPGLGDINRGHLLRTTDKHTGGHSYEELRRSALEQGTTFNIGDTFYISLYDNNGSSAPHSWVSQPLRFEWEDLGNTANDLTIEVETNYGVNGLGPFADFQRDKMMEFYRLVNPIIKEVYGPPSRDHSVYVVNDENAVGTNTFYNGPNQISTTYDLNSDGDLDQPRLMIHELVHAYRDNVTLSSNDEWHYDTTLSGFEEGMAEAVGVIVMDIFIERYPNFFNGDEFKVHWSHARGMPFDWDYDFQNHEQLTTTDFFSSDIGTGAHWERYGTSQAAMQKMYVEDPEIFKKFNAEYYRRMNQDHNLIPSRDLILQIFNAILPEVERTPITEWINDQRIFDCRVVPGNKVHMLTFHSVDPPRIHTLDNRIHIVQTQNLPDGNEWSWDEIDPVNDDNSKRWYIQTNNINGQLQIFNYNNSLHQSVNIRNNKSSLRDGGPEYLGPYQGPNFLRYNGIFTGNDGRNDCTQPGCGKRPVGIDTHNFWATSSADRGHSDLPNNLVDRTTQIVSDLSALGLYRYEIAFEGSNYSGTYYRLHGQELVQKDGIIGGIRSEDNTKQISGKLIVEHEDFGEEADILINNGAFIGQRNWASVLETQAHRQGGRNDRRYSVPGKVHVIYVSEDCKEFKIDFRNIRYGDGLAGSQLFLFTVEDFEDIIFTTQDVSVCNGEDLELLVENNFPDILDGDSRVTYKWLDPSGTEIATTAAHTIPNPTKALHEGTYILEILFFGCLITREIEVIIGDDGFTVTTPDELTLCEEETLELEVNEVNGATYTWTGPGGFTADSRQITIDNISPAQGGEYTVSVTAPDCNGTSVTKSSTTQVTVNSDIELVLVTSDVDTCEGETVLLTVNEIENATYRWTGPDGFSADSREVNIENITSQQQGVYTVTASVVNCDGSPVQETSSVNIRVESDPAIGFDNIPDTVVLCSGDNFNVEAPDYENAVYEWQGPNGFTLSDRILNITGFTHAMEGVYILTVTVDGCNSTIRETHEMNITSCAGTISIPPFFTPNGDGHNDVWEVDQSQIPFSHIYIYDRYGKMLKQLTETDKSWDGLYNGRQMPSSDYWFAIHLKDNNIMKGHFSLIR</sequence>
<accession>A0A6P0UFM2</accession>
<evidence type="ECO:0000256" key="1">
    <source>
        <dbReference type="SAM" id="SignalP"/>
    </source>
</evidence>
<name>A0A6P0UFM2_9FLAO</name>
<dbReference type="EMBL" id="JAABOO010000001">
    <property type="protein sequence ID" value="NER12035.1"/>
    <property type="molecule type" value="Genomic_DNA"/>
</dbReference>
<organism evidence="3 4">
    <name type="scientific">Leptobacterium flavescens</name>
    <dbReference type="NCBI Taxonomy" id="472055"/>
    <lineage>
        <taxon>Bacteria</taxon>
        <taxon>Pseudomonadati</taxon>
        <taxon>Bacteroidota</taxon>
        <taxon>Flavobacteriia</taxon>
        <taxon>Flavobacteriales</taxon>
        <taxon>Flavobacteriaceae</taxon>
        <taxon>Leptobacterium</taxon>
    </lineage>
</organism>
<feature type="domain" description="Immunoglobulin" evidence="2">
    <location>
        <begin position="830"/>
        <end position="906"/>
    </location>
</feature>
<dbReference type="Pfam" id="PF13585">
    <property type="entry name" value="CHU_C"/>
    <property type="match status" value="1"/>
</dbReference>
<dbReference type="InterPro" id="IPR013783">
    <property type="entry name" value="Ig-like_fold"/>
</dbReference>
<feature type="signal peptide" evidence="1">
    <location>
        <begin position="1"/>
        <end position="19"/>
    </location>
</feature>
<dbReference type="SUPFAM" id="SSF49299">
    <property type="entry name" value="PKD domain"/>
    <property type="match status" value="1"/>
</dbReference>
<dbReference type="RefSeq" id="WP_163605074.1">
    <property type="nucleotide sequence ID" value="NZ_JAABOO010000001.1"/>
</dbReference>